<dbReference type="Pfam" id="PF13692">
    <property type="entry name" value="Glyco_trans_1_4"/>
    <property type="match status" value="1"/>
</dbReference>
<accession>A0A844GM25</accession>
<keyword evidence="1" id="KW-0808">Transferase</keyword>
<dbReference type="RefSeq" id="WP_154780039.1">
    <property type="nucleotide sequence ID" value="NZ_WMBC01000003.1"/>
</dbReference>
<sequence>MILYITKLEKGNIGADMHYKALCDIFGRENIFFINLSPTEKECRLQNYISYGKYKSVLDRVHRWMQGNMMFISNDIISEICELINSNAIKTVFIEDSVFGNLVKKIKKSCKECKVFSFYHDVKADLYKQWMDNERTLKSKIEYTIGIKQENINQKYADINIVFNERDAKKFQAYYGKRPDVIIPLPAPVPAISDNIMDSIAAKDDKKHILFVGKKYYPNLVGFKWFVDNVLPSLTDNIQVDVVGRGLEELRNEYSDSRINVIGGVESLNPYYENADIVIAPLFDGGGMKSKTVEALSFGKIFVGTEESLFGFWEEMNSDIRGKTCYQCNTPEEWIQTINNLANDDIHKFNEDVFELFKAKFSYDVVRDKMKAIMEE</sequence>
<dbReference type="SUPFAM" id="SSF53756">
    <property type="entry name" value="UDP-Glycosyltransferase/glycogen phosphorylase"/>
    <property type="match status" value="1"/>
</dbReference>
<proteinExistence type="predicted"/>
<name>A0A844GM25_9FIRM</name>
<organism evidence="1 2">
    <name type="scientific">Blautia luti DSM 14534 = JCM 17040</name>
    <dbReference type="NCBI Taxonomy" id="649762"/>
    <lineage>
        <taxon>Bacteria</taxon>
        <taxon>Bacillati</taxon>
        <taxon>Bacillota</taxon>
        <taxon>Clostridia</taxon>
        <taxon>Lachnospirales</taxon>
        <taxon>Lachnospiraceae</taxon>
        <taxon>Blautia</taxon>
    </lineage>
</organism>
<dbReference type="AlphaFoldDB" id="A0A844GM25"/>
<dbReference type="Proteomes" id="UP000437824">
    <property type="component" value="Unassembled WGS sequence"/>
</dbReference>
<evidence type="ECO:0000313" key="2">
    <source>
        <dbReference type="Proteomes" id="UP000437824"/>
    </source>
</evidence>
<comment type="caution">
    <text evidence="1">The sequence shown here is derived from an EMBL/GenBank/DDBJ whole genome shotgun (WGS) entry which is preliminary data.</text>
</comment>
<dbReference type="Gene3D" id="3.40.50.2000">
    <property type="entry name" value="Glycogen Phosphorylase B"/>
    <property type="match status" value="1"/>
</dbReference>
<evidence type="ECO:0000313" key="1">
    <source>
        <dbReference type="EMBL" id="MTD60855.1"/>
    </source>
</evidence>
<gene>
    <name evidence="1" type="ORF">GKZ57_06125</name>
</gene>
<protein>
    <submittedName>
        <fullName evidence="1">Glycosyltransferase</fullName>
    </submittedName>
</protein>
<dbReference type="EMBL" id="WMBC01000003">
    <property type="protein sequence ID" value="MTD60855.1"/>
    <property type="molecule type" value="Genomic_DNA"/>
</dbReference>
<dbReference type="GO" id="GO:0016740">
    <property type="term" value="F:transferase activity"/>
    <property type="evidence" value="ECO:0007669"/>
    <property type="project" value="UniProtKB-KW"/>
</dbReference>
<reference evidence="1 2" key="1">
    <citation type="submission" date="2019-11" db="EMBL/GenBank/DDBJ databases">
        <title>Draft genome sequence of Blautia luti DSM 14534T, isolated from human stool.</title>
        <authorList>
            <person name="Ortiz R."/>
            <person name="Melis-Arcos F."/>
            <person name="Covarrubias P."/>
            <person name="Cardenas J.P."/>
            <person name="Perez-Donoso J."/>
            <person name="Almonacid D."/>
        </authorList>
    </citation>
    <scope>NUCLEOTIDE SEQUENCE [LARGE SCALE GENOMIC DNA]</scope>
    <source>
        <strain evidence="1 2">DSM 14534</strain>
    </source>
</reference>